<feature type="domain" description="YjeF C-terminal" evidence="7">
    <location>
        <begin position="1"/>
        <end position="282"/>
    </location>
</feature>
<dbReference type="HAMAP" id="MF_01965">
    <property type="entry name" value="NADHX_dehydratase"/>
    <property type="match status" value="1"/>
</dbReference>
<evidence type="ECO:0000256" key="5">
    <source>
        <dbReference type="ARBA" id="ARBA00023239"/>
    </source>
</evidence>
<feature type="binding site" evidence="6">
    <location>
        <position position="34"/>
    </location>
    <ligand>
        <name>(6S)-NADPHX</name>
        <dbReference type="ChEBI" id="CHEBI:64076"/>
    </ligand>
</feature>
<dbReference type="Gene3D" id="3.40.1190.20">
    <property type="match status" value="1"/>
</dbReference>
<comment type="caution">
    <text evidence="8">The sequence shown here is derived from an EMBL/GenBank/DDBJ whole genome shotgun (WGS) entry which is preliminary data.</text>
</comment>
<dbReference type="EC" id="4.2.1.136" evidence="6"/>
<comment type="subunit">
    <text evidence="6">Homotetramer.</text>
</comment>
<dbReference type="GO" id="GO:0005524">
    <property type="term" value="F:ATP binding"/>
    <property type="evidence" value="ECO:0007669"/>
    <property type="project" value="UniProtKB-KW"/>
</dbReference>
<dbReference type="PANTHER" id="PTHR12592:SF0">
    <property type="entry name" value="ATP-DEPENDENT (S)-NAD(P)H-HYDRATE DEHYDRATASE"/>
    <property type="match status" value="1"/>
</dbReference>
<dbReference type="PANTHER" id="PTHR12592">
    <property type="entry name" value="ATP-DEPENDENT (S)-NAD(P)H-HYDRATE DEHYDRATASE FAMILY MEMBER"/>
    <property type="match status" value="1"/>
</dbReference>
<feature type="binding site" evidence="6">
    <location>
        <position position="222"/>
    </location>
    <ligand>
        <name>AMP</name>
        <dbReference type="ChEBI" id="CHEBI:456215"/>
    </ligand>
</feature>
<keyword evidence="2 6" id="KW-0067">ATP-binding</keyword>
<dbReference type="InterPro" id="IPR029056">
    <property type="entry name" value="Ribokinase-like"/>
</dbReference>
<organism evidence="8 9">
    <name type="scientific">bacterium (Candidatus Ratteibacteria) CG01_land_8_20_14_3_00_40_19</name>
    <dbReference type="NCBI Taxonomy" id="2014290"/>
    <lineage>
        <taxon>Bacteria</taxon>
        <taxon>Candidatus Ratteibacteria</taxon>
    </lineage>
</organism>
<name>A0A2M7E7W0_9BACT</name>
<dbReference type="GO" id="GO:0052855">
    <property type="term" value="F:ADP-dependent NAD(P)H-hydrate dehydratase activity"/>
    <property type="evidence" value="ECO:0007669"/>
    <property type="project" value="UniProtKB-UniRule"/>
</dbReference>
<dbReference type="AlphaFoldDB" id="A0A2M7E7W0"/>
<reference evidence="9" key="1">
    <citation type="submission" date="2017-09" db="EMBL/GenBank/DDBJ databases">
        <title>Depth-based differentiation of microbial function through sediment-hosted aquifers and enrichment of novel symbionts in the deep terrestrial subsurface.</title>
        <authorList>
            <person name="Probst A.J."/>
            <person name="Ladd B."/>
            <person name="Jarett J.K."/>
            <person name="Geller-Mcgrath D.E."/>
            <person name="Sieber C.M.K."/>
            <person name="Emerson J.B."/>
            <person name="Anantharaman K."/>
            <person name="Thomas B.C."/>
            <person name="Malmstrom R."/>
            <person name="Stieglmeier M."/>
            <person name="Klingl A."/>
            <person name="Woyke T."/>
            <person name="Ryan C.M."/>
            <person name="Banfield J.F."/>
        </authorList>
    </citation>
    <scope>NUCLEOTIDE SEQUENCE [LARGE SCALE GENOMIC DNA]</scope>
</reference>
<dbReference type="SUPFAM" id="SSF53613">
    <property type="entry name" value="Ribokinase-like"/>
    <property type="match status" value="1"/>
</dbReference>
<dbReference type="GO" id="GO:0052856">
    <property type="term" value="F:NAD(P)HX epimerase activity"/>
    <property type="evidence" value="ECO:0007669"/>
    <property type="project" value="TreeGrafter"/>
</dbReference>
<dbReference type="GO" id="GO:0046496">
    <property type="term" value="P:nicotinamide nucleotide metabolic process"/>
    <property type="evidence" value="ECO:0007669"/>
    <property type="project" value="UniProtKB-UniRule"/>
</dbReference>
<comment type="function">
    <text evidence="6">Catalyzes the dehydration of the S-form of NAD(P)HX at the expense of ADP, which is converted to AMP. Together with NAD(P)HX epimerase, which catalyzes the epimerization of the S- and R-forms, the enzyme allows the repair of both epimers of NAD(P)HX, a damaged form of NAD(P)H that is a result of enzymatic or heat-dependent hydration.</text>
</comment>
<feature type="binding site" evidence="6">
    <location>
        <position position="223"/>
    </location>
    <ligand>
        <name>(6S)-NADPHX</name>
        <dbReference type="ChEBI" id="CHEBI:64076"/>
    </ligand>
</feature>
<proteinExistence type="inferred from homology"/>
<evidence type="ECO:0000313" key="9">
    <source>
        <dbReference type="Proteomes" id="UP000228886"/>
    </source>
</evidence>
<dbReference type="NCBIfam" id="TIGR00196">
    <property type="entry name" value="yjeF_cterm"/>
    <property type="match status" value="1"/>
</dbReference>
<accession>A0A2M7E7W0</accession>
<keyword evidence="4 6" id="KW-0520">NAD</keyword>
<dbReference type="EMBL" id="PETL01000255">
    <property type="protein sequence ID" value="PIV63830.1"/>
    <property type="molecule type" value="Genomic_DNA"/>
</dbReference>
<sequence length="291" mass="31239">MKLPSILFKRKLDSHKGDYGHLFVIGGSPGLTGAVALSSLSALRSGAGLVTSGIPESLNTILEIKLTEVMTKPLPETKERTLSIKALPEIVKFSKKIDAFAIGPGLSTQKETANLLLNFLPKIDKPTILDADGINILARKIAVLKKIESPFILSPHPGEMSRLLKTDISVIQKNRRKIAKDFAVKYGVVLVLKGHQTIVADEKGNIYINHTGNAGMATAGSGDILTGIIGAFLARGWENFAAAKFGVYLHGLAGDLAAKEKGENSLIATDIIEKLSSAFLVDNKRRKAYTD</sequence>
<dbReference type="PROSITE" id="PS51383">
    <property type="entry name" value="YJEF_C_3"/>
    <property type="match status" value="1"/>
</dbReference>
<comment type="catalytic activity">
    <reaction evidence="6">
        <text>(6S)-NADHX + ADP = AMP + phosphate + NADH + H(+)</text>
        <dbReference type="Rhea" id="RHEA:32223"/>
        <dbReference type="ChEBI" id="CHEBI:15378"/>
        <dbReference type="ChEBI" id="CHEBI:43474"/>
        <dbReference type="ChEBI" id="CHEBI:57945"/>
        <dbReference type="ChEBI" id="CHEBI:64074"/>
        <dbReference type="ChEBI" id="CHEBI:456215"/>
        <dbReference type="ChEBI" id="CHEBI:456216"/>
        <dbReference type="EC" id="4.2.1.136"/>
    </reaction>
</comment>
<dbReference type="Pfam" id="PF01256">
    <property type="entry name" value="Carb_kinase"/>
    <property type="match status" value="1"/>
</dbReference>
<dbReference type="Proteomes" id="UP000228886">
    <property type="component" value="Unassembled WGS sequence"/>
</dbReference>
<evidence type="ECO:0000256" key="4">
    <source>
        <dbReference type="ARBA" id="ARBA00023027"/>
    </source>
</evidence>
<evidence type="ECO:0000259" key="7">
    <source>
        <dbReference type="PROSITE" id="PS51383"/>
    </source>
</evidence>
<keyword evidence="3 6" id="KW-0521">NADP</keyword>
<feature type="binding site" evidence="6">
    <location>
        <position position="105"/>
    </location>
    <ligand>
        <name>(6S)-NADPHX</name>
        <dbReference type="ChEBI" id="CHEBI:64076"/>
    </ligand>
</feature>
<dbReference type="InterPro" id="IPR000631">
    <property type="entry name" value="CARKD"/>
</dbReference>
<evidence type="ECO:0000313" key="8">
    <source>
        <dbReference type="EMBL" id="PIV63830.1"/>
    </source>
</evidence>
<feature type="binding site" evidence="6">
    <location>
        <begin position="193"/>
        <end position="197"/>
    </location>
    <ligand>
        <name>AMP</name>
        <dbReference type="ChEBI" id="CHEBI:456215"/>
    </ligand>
</feature>
<comment type="catalytic activity">
    <reaction evidence="6">
        <text>(6S)-NADPHX + ADP = AMP + phosphate + NADPH + H(+)</text>
        <dbReference type="Rhea" id="RHEA:32235"/>
        <dbReference type="ChEBI" id="CHEBI:15378"/>
        <dbReference type="ChEBI" id="CHEBI:43474"/>
        <dbReference type="ChEBI" id="CHEBI:57783"/>
        <dbReference type="ChEBI" id="CHEBI:64076"/>
        <dbReference type="ChEBI" id="CHEBI:456215"/>
        <dbReference type="ChEBI" id="CHEBI:456216"/>
        <dbReference type="EC" id="4.2.1.136"/>
    </reaction>
</comment>
<evidence type="ECO:0000256" key="3">
    <source>
        <dbReference type="ARBA" id="ARBA00022857"/>
    </source>
</evidence>
<protein>
    <recommendedName>
        <fullName evidence="6">ADP-dependent (S)-NAD(P)H-hydrate dehydratase</fullName>
        <ecNumber evidence="6">4.2.1.136</ecNumber>
    </recommendedName>
    <alternativeName>
        <fullName evidence="6">ADP-dependent NAD(P)HX dehydratase</fullName>
    </alternativeName>
</protein>
<comment type="cofactor">
    <cofactor evidence="6">
        <name>Mg(2+)</name>
        <dbReference type="ChEBI" id="CHEBI:18420"/>
    </cofactor>
</comment>
<feature type="binding site" evidence="6">
    <location>
        <position position="156"/>
    </location>
    <ligand>
        <name>(6S)-NADPHX</name>
        <dbReference type="ChEBI" id="CHEBI:64076"/>
    </ligand>
</feature>
<evidence type="ECO:0000256" key="1">
    <source>
        <dbReference type="ARBA" id="ARBA00022741"/>
    </source>
</evidence>
<evidence type="ECO:0000256" key="6">
    <source>
        <dbReference type="HAMAP-Rule" id="MF_01965"/>
    </source>
</evidence>
<evidence type="ECO:0000256" key="2">
    <source>
        <dbReference type="ARBA" id="ARBA00022840"/>
    </source>
</evidence>
<keyword evidence="5 6" id="KW-0456">Lyase</keyword>
<dbReference type="CDD" id="cd01171">
    <property type="entry name" value="YXKO-related"/>
    <property type="match status" value="1"/>
</dbReference>
<dbReference type="GO" id="GO:0110051">
    <property type="term" value="P:metabolite repair"/>
    <property type="evidence" value="ECO:0007669"/>
    <property type="project" value="TreeGrafter"/>
</dbReference>
<gene>
    <name evidence="6" type="primary">nnrD</name>
    <name evidence="8" type="ORF">COS11_05440</name>
</gene>
<comment type="similarity">
    <text evidence="6">Belongs to the NnrD/CARKD family.</text>
</comment>
<keyword evidence="1 6" id="KW-0547">Nucleotide-binding</keyword>